<reference evidence="1 2" key="1">
    <citation type="submission" date="2020-04" db="EMBL/GenBank/DDBJ databases">
        <title>Description of novel Gluconacetobacter.</title>
        <authorList>
            <person name="Sombolestani A."/>
        </authorList>
    </citation>
    <scope>NUCLEOTIDE SEQUENCE [LARGE SCALE GENOMIC DNA]</scope>
    <source>
        <strain evidence="1 2">LMG 19747</strain>
    </source>
</reference>
<evidence type="ECO:0000313" key="2">
    <source>
        <dbReference type="Proteomes" id="UP000589085"/>
    </source>
</evidence>
<proteinExistence type="predicted"/>
<accession>A0A7W4NTK8</accession>
<name>A0A7W4NTK8_9PROT</name>
<dbReference type="EMBL" id="JABEQJ010000037">
    <property type="protein sequence ID" value="MBB2162405.1"/>
    <property type="molecule type" value="Genomic_DNA"/>
</dbReference>
<evidence type="ECO:0000313" key="1">
    <source>
        <dbReference type="EMBL" id="MBB2162405.1"/>
    </source>
</evidence>
<gene>
    <name evidence="1" type="ORF">HLH48_19975</name>
</gene>
<dbReference type="Proteomes" id="UP000589085">
    <property type="component" value="Unassembled WGS sequence"/>
</dbReference>
<dbReference type="RefSeq" id="WP_182999226.1">
    <property type="nucleotide sequence ID" value="NZ_JABEQJ010000037.1"/>
</dbReference>
<dbReference type="AlphaFoldDB" id="A0A7W4NTK8"/>
<organism evidence="1 2">
    <name type="scientific">Gluconacetobacter sacchari</name>
    <dbReference type="NCBI Taxonomy" id="92759"/>
    <lineage>
        <taxon>Bacteria</taxon>
        <taxon>Pseudomonadati</taxon>
        <taxon>Pseudomonadota</taxon>
        <taxon>Alphaproteobacteria</taxon>
        <taxon>Acetobacterales</taxon>
        <taxon>Acetobacteraceae</taxon>
        <taxon>Gluconacetobacter</taxon>
    </lineage>
</organism>
<protein>
    <submittedName>
        <fullName evidence="1">Uncharacterized protein</fullName>
    </submittedName>
</protein>
<sequence length="121" mass="12864">MSIRIDTSRLLPPLAGALAGALAIAGTGHARTHREHSIYGSISGYQAIMDRESDEYRSADAFCQTDASANMAINTSPAMTNSGGGGNQFRRMKSAYANCMVVRGAWIQITGNKPGDRPDSE</sequence>
<comment type="caution">
    <text evidence="1">The sequence shown here is derived from an EMBL/GenBank/DDBJ whole genome shotgun (WGS) entry which is preliminary data.</text>
</comment>